<dbReference type="EMBL" id="KV417588">
    <property type="protein sequence ID" value="KZP16907.1"/>
    <property type="molecule type" value="Genomic_DNA"/>
</dbReference>
<organism evidence="14 15">
    <name type="scientific">Athelia psychrophila</name>
    <dbReference type="NCBI Taxonomy" id="1759441"/>
    <lineage>
        <taxon>Eukaryota</taxon>
        <taxon>Fungi</taxon>
        <taxon>Dikarya</taxon>
        <taxon>Basidiomycota</taxon>
        <taxon>Agaricomycotina</taxon>
        <taxon>Agaricomycetes</taxon>
        <taxon>Agaricomycetidae</taxon>
        <taxon>Atheliales</taxon>
        <taxon>Atheliaceae</taxon>
        <taxon>Athelia</taxon>
    </lineage>
</organism>
<name>A0A166FKM9_9AGAM</name>
<evidence type="ECO:0000256" key="10">
    <source>
        <dbReference type="ARBA" id="ARBA00041392"/>
    </source>
</evidence>
<evidence type="ECO:0000256" key="11">
    <source>
        <dbReference type="ARBA" id="ARBA00042436"/>
    </source>
</evidence>
<proteinExistence type="inferred from homology"/>
<dbReference type="AlphaFoldDB" id="A0A166FKM9"/>
<evidence type="ECO:0000256" key="1">
    <source>
        <dbReference type="ARBA" id="ARBA00001946"/>
    </source>
</evidence>
<evidence type="ECO:0000256" key="8">
    <source>
        <dbReference type="ARBA" id="ARBA00022842"/>
    </source>
</evidence>
<comment type="cofactor">
    <cofactor evidence="1">
        <name>Mg(2+)</name>
        <dbReference type="ChEBI" id="CHEBI:18420"/>
    </cofactor>
</comment>
<dbReference type="PROSITE" id="PS51147">
    <property type="entry name" value="PFTA"/>
    <property type="match status" value="4"/>
</dbReference>
<dbReference type="GO" id="GO:0005953">
    <property type="term" value="C:CAAX-protein geranylgeranyltransferase complex"/>
    <property type="evidence" value="ECO:0007669"/>
    <property type="project" value="TreeGrafter"/>
</dbReference>
<dbReference type="PANTHER" id="PTHR11129:SF1">
    <property type="entry name" value="PROTEIN FARNESYLTRANSFERASE_GERANYLGERANYLTRANSFERASE TYPE-1 SUBUNIT ALPHA"/>
    <property type="match status" value="1"/>
</dbReference>
<dbReference type="STRING" id="436010.A0A166FKM9"/>
<evidence type="ECO:0000256" key="7">
    <source>
        <dbReference type="ARBA" id="ARBA00022737"/>
    </source>
</evidence>
<evidence type="ECO:0000256" key="5">
    <source>
        <dbReference type="ARBA" id="ARBA00022602"/>
    </source>
</evidence>
<keyword evidence="7" id="KW-0677">Repeat</keyword>
<dbReference type="PANTHER" id="PTHR11129">
    <property type="entry name" value="PROTEIN FARNESYLTRANSFERASE ALPHA SUBUNIT/RAB GERANYLGERANYL TRANSFERASE ALPHA SUBUNIT"/>
    <property type="match status" value="1"/>
</dbReference>
<dbReference type="SUPFAM" id="SSF48439">
    <property type="entry name" value="Protein prenylyltransferase"/>
    <property type="match status" value="1"/>
</dbReference>
<evidence type="ECO:0000313" key="14">
    <source>
        <dbReference type="EMBL" id="KZP16907.1"/>
    </source>
</evidence>
<evidence type="ECO:0000256" key="2">
    <source>
        <dbReference type="ARBA" id="ARBA00006734"/>
    </source>
</evidence>
<evidence type="ECO:0000256" key="9">
    <source>
        <dbReference type="ARBA" id="ARBA00040965"/>
    </source>
</evidence>
<dbReference type="GO" id="GO:0005965">
    <property type="term" value="C:protein farnesyltransferase complex"/>
    <property type="evidence" value="ECO:0007669"/>
    <property type="project" value="TreeGrafter"/>
</dbReference>
<evidence type="ECO:0000256" key="3">
    <source>
        <dbReference type="ARBA" id="ARBA00012700"/>
    </source>
</evidence>
<dbReference type="OrthoDB" id="10255768at2759"/>
<dbReference type="Gene3D" id="1.25.40.120">
    <property type="entry name" value="Protein prenylyltransferase"/>
    <property type="match status" value="1"/>
</dbReference>
<gene>
    <name evidence="14" type="ORF">FIBSPDRAFT_831111</name>
</gene>
<dbReference type="Pfam" id="PF01239">
    <property type="entry name" value="PPTA"/>
    <property type="match status" value="5"/>
</dbReference>
<dbReference type="GO" id="GO:0004660">
    <property type="term" value="F:protein farnesyltransferase activity"/>
    <property type="evidence" value="ECO:0007669"/>
    <property type="project" value="UniProtKB-EC"/>
</dbReference>
<evidence type="ECO:0000256" key="4">
    <source>
        <dbReference type="ARBA" id="ARBA00012702"/>
    </source>
</evidence>
<accession>A0A166FKM9</accession>
<keyword evidence="8" id="KW-0460">Magnesium</keyword>
<keyword evidence="6" id="KW-0808">Transferase</keyword>
<protein>
    <recommendedName>
        <fullName evidence="9">Protein farnesyltransferase/geranylgeranyltransferase type-1 subunit alpha</fullName>
        <ecNumber evidence="4">2.5.1.58</ecNumber>
        <ecNumber evidence="3">2.5.1.59</ecNumber>
    </recommendedName>
    <alternativeName>
        <fullName evidence="12">CAAX farnesyltransferase subunit alpha</fullName>
    </alternativeName>
    <alternativeName>
        <fullName evidence="11">FTase-alpha</fullName>
    </alternativeName>
    <alternativeName>
        <fullName evidence="10">Ras proteins prenyltransferase subunit alpha</fullName>
    </alternativeName>
    <alternativeName>
        <fullName evidence="13">Type I protein geranyl-geranyltransferase subunit alpha</fullName>
    </alternativeName>
</protein>
<evidence type="ECO:0000256" key="6">
    <source>
        <dbReference type="ARBA" id="ARBA00022679"/>
    </source>
</evidence>
<keyword evidence="15" id="KW-1185">Reference proteome</keyword>
<dbReference type="InterPro" id="IPR002088">
    <property type="entry name" value="Prenyl_trans_a"/>
</dbReference>
<evidence type="ECO:0000256" key="12">
    <source>
        <dbReference type="ARBA" id="ARBA00043086"/>
    </source>
</evidence>
<reference evidence="14 15" key="1">
    <citation type="journal article" date="2016" name="Mol. Biol. Evol.">
        <title>Comparative Genomics of Early-Diverging Mushroom-Forming Fungi Provides Insights into the Origins of Lignocellulose Decay Capabilities.</title>
        <authorList>
            <person name="Nagy L.G."/>
            <person name="Riley R."/>
            <person name="Tritt A."/>
            <person name="Adam C."/>
            <person name="Daum C."/>
            <person name="Floudas D."/>
            <person name="Sun H."/>
            <person name="Yadav J.S."/>
            <person name="Pangilinan J."/>
            <person name="Larsson K.H."/>
            <person name="Matsuura K."/>
            <person name="Barry K."/>
            <person name="Labutti K."/>
            <person name="Kuo R."/>
            <person name="Ohm R.A."/>
            <person name="Bhattacharya S.S."/>
            <person name="Shirouzu T."/>
            <person name="Yoshinaga Y."/>
            <person name="Martin F.M."/>
            <person name="Grigoriev I.V."/>
            <person name="Hibbett D.S."/>
        </authorList>
    </citation>
    <scope>NUCLEOTIDE SEQUENCE [LARGE SCALE GENOMIC DNA]</scope>
    <source>
        <strain evidence="14 15">CBS 109695</strain>
    </source>
</reference>
<evidence type="ECO:0000313" key="15">
    <source>
        <dbReference type="Proteomes" id="UP000076532"/>
    </source>
</evidence>
<dbReference type="EC" id="2.5.1.58" evidence="4"/>
<evidence type="ECO:0000256" key="13">
    <source>
        <dbReference type="ARBA" id="ARBA00043219"/>
    </source>
</evidence>
<keyword evidence="5" id="KW-0637">Prenyltransferase</keyword>
<comment type="similarity">
    <text evidence="2">Belongs to the protein prenyltransferase subunit alpha family.</text>
</comment>
<dbReference type="Proteomes" id="UP000076532">
    <property type="component" value="Unassembled WGS sequence"/>
</dbReference>
<dbReference type="GO" id="GO:0004662">
    <property type="term" value="F:CAAX-protein geranylgeranyltransferase activity"/>
    <property type="evidence" value="ECO:0007669"/>
    <property type="project" value="UniProtKB-EC"/>
</dbReference>
<dbReference type="EC" id="2.5.1.59" evidence="3"/>
<sequence>MPSNQTDGPEPYADRQDWADVTPQPQYLGVDPLAPIFYTPEYRDATDYFRGIVKTGEMSPRVLELTEHIIRQNPAHYSAWQYRYKTLMTIKAPLDIELRLMDELAVKYLKTYQVWHHRRLLLTEMRKPAPELDFIARSLKVDEKNYHTWSYRQWLLSYFNDDELWEGEIAFVEHMLDEDIRNNSAWHHRFFTAFQSGTRKGDEDREAVLRRELVFVKEAISTAPNNASAWNYLRGILDHTQTPYSTLQLFVQPYTVPREPGEQVEEVIDLENPQPSQGAQLPCTAAIEFLADIHEAEGGENLLKATELWKSLADEHDKIRKKYWEFRIREALQDAQKSGKKPSTAEAST</sequence>